<reference evidence="1" key="1">
    <citation type="journal article" date="2011" name="Environ. Microbiol.">
        <title>Time-series analyses of Monterey Bay coastal microbial picoplankton using a 'genome proxy' microarray.</title>
        <authorList>
            <person name="Rich V.I."/>
            <person name="Pham V.D."/>
            <person name="Eppley J."/>
            <person name="Shi Y."/>
            <person name="DeLong E.F."/>
        </authorList>
    </citation>
    <scope>NUCLEOTIDE SEQUENCE</scope>
</reference>
<evidence type="ECO:0000313" key="1">
    <source>
        <dbReference type="EMBL" id="ADI19476.1"/>
    </source>
</evidence>
<organism evidence="1">
    <name type="scientific">uncultured Sphingomonadales bacterium HF0500_24B12</name>
    <dbReference type="NCBI Taxonomy" id="710993"/>
    <lineage>
        <taxon>Bacteria</taxon>
        <taxon>Pseudomonadati</taxon>
        <taxon>Pseudomonadota</taxon>
        <taxon>Alphaproteobacteria</taxon>
        <taxon>Sphingomonadales</taxon>
        <taxon>environmental samples</taxon>
    </lineage>
</organism>
<dbReference type="AntiFam" id="ANF00012">
    <property type="entry name" value="tRNA translation"/>
</dbReference>
<protein>
    <submittedName>
        <fullName evidence="1">Uncharacterized protein</fullName>
    </submittedName>
</protein>
<name>E0XYI5_9SPHN</name>
<sequence length="50" mass="5550">MSKTRAADPPATGKDRIAFRFILEKCKLGGAYRDRTDDPLLAKQVLSQLS</sequence>
<accession>E0XYI5</accession>
<proteinExistence type="predicted"/>
<dbReference type="EMBL" id="GU474922">
    <property type="protein sequence ID" value="ADI19476.1"/>
    <property type="molecule type" value="Genomic_DNA"/>
</dbReference>
<dbReference type="AlphaFoldDB" id="E0XYI5"/>